<feature type="region of interest" description="Disordered" evidence="1">
    <location>
        <begin position="720"/>
        <end position="784"/>
    </location>
</feature>
<feature type="compositionally biased region" description="Polar residues" evidence="1">
    <location>
        <begin position="567"/>
        <end position="586"/>
    </location>
</feature>
<dbReference type="Gene3D" id="3.40.20.10">
    <property type="entry name" value="Severin"/>
    <property type="match status" value="1"/>
</dbReference>
<feature type="region of interest" description="Disordered" evidence="1">
    <location>
        <begin position="1042"/>
        <end position="1161"/>
    </location>
</feature>
<feature type="compositionally biased region" description="Basic and acidic residues" evidence="1">
    <location>
        <begin position="495"/>
        <end position="504"/>
    </location>
</feature>
<dbReference type="InterPro" id="IPR029006">
    <property type="entry name" value="ADF-H/Gelsolin-like_dom_sf"/>
</dbReference>
<feature type="region of interest" description="Disordered" evidence="1">
    <location>
        <begin position="821"/>
        <end position="920"/>
    </location>
</feature>
<dbReference type="CDD" id="cd11282">
    <property type="entry name" value="ADF_coactosin_like"/>
    <property type="match status" value="1"/>
</dbReference>
<keyword evidence="3" id="KW-1185">Reference proteome</keyword>
<feature type="region of interest" description="Disordered" evidence="1">
    <location>
        <begin position="209"/>
        <end position="312"/>
    </location>
</feature>
<feature type="region of interest" description="Disordered" evidence="1">
    <location>
        <begin position="151"/>
        <end position="189"/>
    </location>
</feature>
<feature type="compositionally biased region" description="Basic and acidic residues" evidence="1">
    <location>
        <begin position="877"/>
        <end position="887"/>
    </location>
</feature>
<feature type="compositionally biased region" description="Low complexity" evidence="1">
    <location>
        <begin position="740"/>
        <end position="753"/>
    </location>
</feature>
<name>A0AA38RF65_9PEZI</name>
<feature type="compositionally biased region" description="Polar residues" evidence="1">
    <location>
        <begin position="1095"/>
        <end position="1117"/>
    </location>
</feature>
<protein>
    <submittedName>
        <fullName evidence="2">Prolipoprotein diacylglyceryl transferase</fullName>
    </submittedName>
</protein>
<gene>
    <name evidence="2" type="ORF">NKR23_g9650</name>
</gene>
<sequence length="1314" mass="141047">MSLNGLDSANIREAHEAAVAEAGGWFLLKYASRDEVELLGRGNGGIVEIRNNISQQDETSPLYGFLRYRRRNVIIKFLPEDCSRLVQARVTVHFNSICDRFAPYDTTFSIAAAKELKDTKLSAACSLHTASGSTSSSTSSLRRRRLMEIAEEEEEEQRAKRQSVVKEEDGRPETADGPDAGSVPVHSTTSAPAVTLNSDLATAPEASQFAGTAEPPSFVGAPRPSSPAKSFDDTGRRMSSQTMRPDLYSYSSYPYSRPKVKLGPRPSLDSSGRPRTSAGSYRPVSTIPAGLKVSSKKRSQSQDKAIELPESSIKEEASEITFLATSIPIPEQPQQEMGPVRPHTSGGRPTTSSGASITSTMTSIAAPAKHNTMTREKARLMKAMQLREKKKAMALQPGAPSPPLDVPLASPSIAEETEEPELPHVSEHASADFGENRLSISKADSGIDVASSIQQDRISVDTQDDSHPASPIAASSEIGESTKASSFSESTDETVQAHEGKSLPEDEAEADAEEHAEAHREEQESTAAIDSPAADSEMEHAQVQEADLLGSESEAPEEEEPLKVQDSAPQSSSPLPISRFSTSHLGTSGVVHAVESETQGMEVAGEAKGEPAQTEPGTAHEENASRDSSASRPLVSKFSTQDLKSTTSQAIPSIVTPTEENQEADKPAINVVTDTESTSAESKRSKRRALIEPIKTDIALPDKEDSLSDDEDLMDELQSATVEEAKPVTVTMTPISPDFPASSPPKGKSPNGSVTPRIVRTVSNPVRGPLLAPGDVSTSSARAVSSGAAFLHKITQQQSANNLAPKTNKIGSSISQRIKALEMLSSSNGGGEGQPRERPSSTFFSVRKSSIKEPSRSPSVADRANSLTRGLTPSPPRTRDTRTREGSPEETLGPSRDRSASVASRLSMFEGGNMPRGRPESIQVTARIVRDPNQPFPKMPDVRTEPAEYTPLELRQSPLIVDHQKGTPATNPGPAPALPTEVAAVVEPQERRKSIQERRLSKDKRRSQSEDRSELDKDDISRPRRRSSLTIVRDFIKDRRNSLIGRSPSTDNLHLTSPVPPTSAKSPSRPPSVHQNGAFTGRLSISSRRSSISRDVTTPVTPGSVLSPSMMTESSGSGDEKKPGSSGSIKDSKSRASRFMRRLSSSLSSSRKNGAPAISPTVAEEDAAEIAASNVPIPPSRGSTVLNAPTIVAYMGDVNVQFPDNLLWKRRTMCLDSQGFLILSAVQGVTATTTAATIAAAGRDKQAGVIKRYHLSDFRQPYTPEMEVQELPNSVCLDFVEGSGLQIACEDRAGQLNVLHILQDAHQGHTSFGF</sequence>
<feature type="compositionally biased region" description="Polar residues" evidence="1">
    <location>
        <begin position="478"/>
        <end position="489"/>
    </location>
</feature>
<feature type="compositionally biased region" description="Polar residues" evidence="1">
    <location>
        <begin position="451"/>
        <end position="461"/>
    </location>
</feature>
<feature type="compositionally biased region" description="Basic and acidic residues" evidence="1">
    <location>
        <begin position="421"/>
        <end position="430"/>
    </location>
</feature>
<reference evidence="2" key="1">
    <citation type="submission" date="2022-07" db="EMBL/GenBank/DDBJ databases">
        <title>Fungi with potential for degradation of polypropylene.</title>
        <authorList>
            <person name="Gostincar C."/>
        </authorList>
    </citation>
    <scope>NUCLEOTIDE SEQUENCE</scope>
    <source>
        <strain evidence="2">EXF-13308</strain>
    </source>
</reference>
<feature type="region of interest" description="Disordered" evidence="1">
    <location>
        <begin position="961"/>
        <end position="1022"/>
    </location>
</feature>
<evidence type="ECO:0000256" key="1">
    <source>
        <dbReference type="SAM" id="MobiDB-lite"/>
    </source>
</evidence>
<feature type="compositionally biased region" description="Basic and acidic residues" evidence="1">
    <location>
        <begin position="300"/>
        <end position="312"/>
    </location>
</feature>
<feature type="compositionally biased region" description="Polar residues" evidence="1">
    <location>
        <begin position="268"/>
        <end position="279"/>
    </location>
</feature>
<feature type="compositionally biased region" description="Basic and acidic residues" evidence="1">
    <location>
        <begin position="164"/>
        <end position="174"/>
    </location>
</feature>
<accession>A0AA38RF65</accession>
<dbReference type="SUPFAM" id="SSF55753">
    <property type="entry name" value="Actin depolymerizing proteins"/>
    <property type="match status" value="1"/>
</dbReference>
<keyword evidence="2" id="KW-0808">Transferase</keyword>
<proteinExistence type="predicted"/>
<dbReference type="EMBL" id="JANBVO010000038">
    <property type="protein sequence ID" value="KAJ9136680.1"/>
    <property type="molecule type" value="Genomic_DNA"/>
</dbReference>
<feature type="compositionally biased region" description="Polar residues" evidence="1">
    <location>
        <begin position="347"/>
        <end position="363"/>
    </location>
</feature>
<evidence type="ECO:0000313" key="2">
    <source>
        <dbReference type="EMBL" id="KAJ9136680.1"/>
    </source>
</evidence>
<comment type="caution">
    <text evidence="2">The sequence shown here is derived from an EMBL/GenBank/DDBJ whole genome shotgun (WGS) entry which is preliminary data.</text>
</comment>
<feature type="compositionally biased region" description="Basic and acidic residues" evidence="1">
    <location>
        <begin position="988"/>
        <end position="1022"/>
    </location>
</feature>
<organism evidence="2 3">
    <name type="scientific">Pleurostoma richardsiae</name>
    <dbReference type="NCBI Taxonomy" id="41990"/>
    <lineage>
        <taxon>Eukaryota</taxon>
        <taxon>Fungi</taxon>
        <taxon>Dikarya</taxon>
        <taxon>Ascomycota</taxon>
        <taxon>Pezizomycotina</taxon>
        <taxon>Sordariomycetes</taxon>
        <taxon>Sordariomycetidae</taxon>
        <taxon>Calosphaeriales</taxon>
        <taxon>Pleurostomataceae</taxon>
        <taxon>Pleurostoma</taxon>
    </lineage>
</organism>
<feature type="compositionally biased region" description="Low complexity" evidence="1">
    <location>
        <begin position="1084"/>
        <end position="1094"/>
    </location>
</feature>
<feature type="compositionally biased region" description="Low complexity" evidence="1">
    <location>
        <begin position="1142"/>
        <end position="1151"/>
    </location>
</feature>
<evidence type="ECO:0000313" key="3">
    <source>
        <dbReference type="Proteomes" id="UP001174694"/>
    </source>
</evidence>
<dbReference type="Proteomes" id="UP001174694">
    <property type="component" value="Unassembled WGS sequence"/>
</dbReference>
<feature type="compositionally biased region" description="Basic and acidic residues" evidence="1">
    <location>
        <begin position="513"/>
        <end position="523"/>
    </location>
</feature>
<dbReference type="GO" id="GO:0016740">
    <property type="term" value="F:transferase activity"/>
    <property type="evidence" value="ECO:0007669"/>
    <property type="project" value="UniProtKB-KW"/>
</dbReference>
<feature type="compositionally biased region" description="Polar residues" evidence="1">
    <location>
        <begin position="626"/>
        <end position="659"/>
    </location>
</feature>
<feature type="region of interest" description="Disordered" evidence="1">
    <location>
        <begin position="326"/>
        <end position="688"/>
    </location>
</feature>